<keyword evidence="1" id="KW-0812">Transmembrane</keyword>
<dbReference type="EMBL" id="MK072268">
    <property type="protein sequence ID" value="AYV81296.1"/>
    <property type="molecule type" value="Genomic_DNA"/>
</dbReference>
<accession>A0A3G5A247</accession>
<evidence type="ECO:0000313" key="2">
    <source>
        <dbReference type="EMBL" id="AYV81296.1"/>
    </source>
</evidence>
<feature type="transmembrane region" description="Helical" evidence="1">
    <location>
        <begin position="183"/>
        <end position="209"/>
    </location>
</feature>
<reference evidence="2" key="1">
    <citation type="submission" date="2018-10" db="EMBL/GenBank/DDBJ databases">
        <title>Hidden diversity of soil giant viruses.</title>
        <authorList>
            <person name="Schulz F."/>
            <person name="Alteio L."/>
            <person name="Goudeau D."/>
            <person name="Ryan E.M."/>
            <person name="Malmstrom R.R."/>
            <person name="Blanchard J."/>
            <person name="Woyke T."/>
        </authorList>
    </citation>
    <scope>NUCLEOTIDE SEQUENCE</scope>
    <source>
        <strain evidence="2">HAV1</strain>
    </source>
</reference>
<name>A0A3G5A247_9VIRU</name>
<evidence type="ECO:0000256" key="1">
    <source>
        <dbReference type="SAM" id="Phobius"/>
    </source>
</evidence>
<sequence>MLKLRIASAVIILITIIFLSANLTKTFRSKITTSGSITKILAFPYVDVYWHLPPPYNCQWAANTTDCDSLGDLDPIPFSGKCCYNSLQQLPQCALCDYSLANETSILIDNHYIFTNVTTFAFDLTNSSGSTRFFEQCYGTYPQLTQCKNNYKQKLVSNLLCYERTIFKNAECLENKRDFNDQIIIWISIITIIIILSCAVFVIICSPIIKRNRSKKNYFVFTNDEKSAIPM</sequence>
<organism evidence="2">
    <name type="scientific">Harvfovirus sp</name>
    <dbReference type="NCBI Taxonomy" id="2487768"/>
    <lineage>
        <taxon>Viruses</taxon>
        <taxon>Varidnaviria</taxon>
        <taxon>Bamfordvirae</taxon>
        <taxon>Nucleocytoviricota</taxon>
        <taxon>Megaviricetes</taxon>
        <taxon>Imitervirales</taxon>
        <taxon>Mimiviridae</taxon>
        <taxon>Klosneuvirinae</taxon>
    </lineage>
</organism>
<proteinExistence type="predicted"/>
<gene>
    <name evidence="2" type="ORF">Harvfovirus26_4</name>
</gene>
<keyword evidence="1" id="KW-0472">Membrane</keyword>
<keyword evidence="1" id="KW-1133">Transmembrane helix</keyword>
<protein>
    <submittedName>
        <fullName evidence="2">Uncharacterized protein</fullName>
    </submittedName>
</protein>